<keyword evidence="9 21" id="KW-0732">Signal</keyword>
<name>A0A673M598_9TELE</name>
<dbReference type="GO" id="GO:0055038">
    <property type="term" value="C:recycling endosome membrane"/>
    <property type="evidence" value="ECO:0007669"/>
    <property type="project" value="UniProtKB-SubCell"/>
</dbReference>
<protein>
    <recommendedName>
        <fullName evidence="18">Sodium/hydrogen exchanger</fullName>
    </recommendedName>
</protein>
<dbReference type="Proteomes" id="UP000472270">
    <property type="component" value="Unassembled WGS sequence"/>
</dbReference>
<feature type="domain" description="Cation/H+ exchanger transmembrane" evidence="22">
    <location>
        <begin position="103"/>
        <end position="403"/>
    </location>
</feature>
<evidence type="ECO:0000256" key="1">
    <source>
        <dbReference type="ARBA" id="ARBA00004195"/>
    </source>
</evidence>
<keyword evidence="6" id="KW-1003">Cell membrane</keyword>
<keyword evidence="24" id="KW-1185">Reference proteome</keyword>
<keyword evidence="4 18" id="KW-0813">Transport</keyword>
<evidence type="ECO:0000256" key="5">
    <source>
        <dbReference type="ARBA" id="ARBA00022449"/>
    </source>
</evidence>
<feature type="transmembrane region" description="Helical" evidence="20">
    <location>
        <begin position="387"/>
        <end position="407"/>
    </location>
</feature>
<evidence type="ECO:0000313" key="24">
    <source>
        <dbReference type="Proteomes" id="UP000472270"/>
    </source>
</evidence>
<comment type="function">
    <text evidence="16">Plasma membrane Na(+)/H(+) antiporter. Exchanges intracellular H(+) ions for extracellular Na(+) in 1:1 stoichiometry, playing a key role in salt and fluid absorption and pH homeostasis. Major apical Na(+)/H(+) exchanger in kidney and intestine playing an important role in renal and intestine Na(+) absorption and blood pressure regulation.</text>
</comment>
<evidence type="ECO:0000259" key="22">
    <source>
        <dbReference type="Pfam" id="PF00999"/>
    </source>
</evidence>
<dbReference type="PANTHER" id="PTHR10110">
    <property type="entry name" value="SODIUM/HYDROGEN EXCHANGER"/>
    <property type="match status" value="1"/>
</dbReference>
<dbReference type="PRINTS" id="PR01087">
    <property type="entry name" value="NAHEXCHNGR3"/>
</dbReference>
<feature type="transmembrane region" description="Helical" evidence="20">
    <location>
        <begin position="275"/>
        <end position="296"/>
    </location>
</feature>
<dbReference type="InterPro" id="IPR004709">
    <property type="entry name" value="NaH_exchanger"/>
</dbReference>
<evidence type="ECO:0000256" key="15">
    <source>
        <dbReference type="ARBA" id="ARBA00023201"/>
    </source>
</evidence>
<feature type="transmembrane region" description="Helical" evidence="20">
    <location>
        <begin position="232"/>
        <end position="255"/>
    </location>
</feature>
<feature type="compositionally biased region" description="Polar residues" evidence="19">
    <location>
        <begin position="597"/>
        <end position="608"/>
    </location>
</feature>
<dbReference type="InterPro" id="IPR018410">
    <property type="entry name" value="Na/H_exchanger_3/5"/>
</dbReference>
<feature type="compositionally biased region" description="Low complexity" evidence="19">
    <location>
        <begin position="39"/>
        <end position="56"/>
    </location>
</feature>
<keyword evidence="15 18" id="KW-0739">Sodium transport</keyword>
<feature type="transmembrane region" description="Helical" evidence="20">
    <location>
        <begin position="139"/>
        <end position="155"/>
    </location>
</feature>
<keyword evidence="13 18" id="KW-0406">Ion transport</keyword>
<feature type="compositionally biased region" description="Polar residues" evidence="19">
    <location>
        <begin position="702"/>
        <end position="715"/>
    </location>
</feature>
<evidence type="ECO:0000256" key="3">
    <source>
        <dbReference type="ARBA" id="ARBA00004520"/>
    </source>
</evidence>
<sequence length="765" mass="84790">MAFLQQFALLLALLIVFSTSCKAAALEVDTVEVGHNYSSKSTATEDTSTSTNNSTDGQAPSSITTLPIVIWKWHHVETPYLVALWILTCWLCKLVCELNHNATSVIPESGLLIILGFILGGIVWGADKAQTFKLIPVNFFYYLLPQIVLDASYCMPNKLFFSNLGAILIHAVIGTCWNAGTVGVALWACYEGGAMGTLNIGPLQFLLFGALMSAVDPVAVIGVFEEVHVNEVLYILVFGESLLNDGVTVVLYNVFDAFVSLGGPKINAAEIIKGIVSFFVVSFGGSFLGVVFAVLISMLTRITKNVQVIEAGFIIVLGYLSYLTAEMLSLSAILSITFCGVCCQKYINANMDEKSVITLRYTLKMMANGSETMIFVFLGVSAIDKNIWVWNTGFILLTLFFVVGITMKPLVQWLKVKKATQSDLTLNGKMNNRAFEHILTAMEDICGRMGDNWWTRHWKHFDDKYVCWLLMKSDAREHNDPIFGAFHKLNLEDASKYITEGERKGSLAFIRNYDSASVDFKKKLALEYADIMPNIMADMSEYDFGIDNVPVTSVMKNTIPSVSLDIHEQDRKSMPNDLSAHHILDQHLYKSRRDNRATYSRSHYNTSENPDEMQEIFQRTMRSRLDSFKSAKMGVNPAKKLSKHPKKDSTHKPNGKPADPHRTHPYGDEDFEFSADSASSSEIAGHFPRRSTNAPGAGVDNPTANNTAVAPSQRAQGRLPWTPTNLRHLAPLRMSTHSTDSLALADASVDDEAPEEKPGTHHTKL</sequence>
<feature type="transmembrane region" description="Helical" evidence="20">
    <location>
        <begin position="361"/>
        <end position="381"/>
    </location>
</feature>
<dbReference type="Pfam" id="PF00999">
    <property type="entry name" value="Na_H_Exchanger"/>
    <property type="match status" value="1"/>
</dbReference>
<comment type="subcellular location">
    <subcellularLocation>
        <location evidence="2">Apical cell membrane</location>
        <topology evidence="2">Multi-pass membrane protein</topology>
    </subcellularLocation>
    <subcellularLocation>
        <location evidence="3">Early endosome membrane</location>
        <topology evidence="3">Multi-pass membrane protein</topology>
    </subcellularLocation>
    <subcellularLocation>
        <location evidence="1">Recycling endosome membrane</location>
        <topology evidence="1">Multi-pass membrane protein</topology>
    </subcellularLocation>
</comment>
<evidence type="ECO:0000256" key="4">
    <source>
        <dbReference type="ARBA" id="ARBA00022448"/>
    </source>
</evidence>
<proteinExistence type="inferred from homology"/>
<feature type="compositionally biased region" description="Basic and acidic residues" evidence="19">
    <location>
        <begin position="658"/>
        <end position="667"/>
    </location>
</feature>
<evidence type="ECO:0000256" key="20">
    <source>
        <dbReference type="SAM" id="Phobius"/>
    </source>
</evidence>
<evidence type="ECO:0000256" key="13">
    <source>
        <dbReference type="ARBA" id="ARBA00023065"/>
    </source>
</evidence>
<feature type="region of interest" description="Disordered" evidence="19">
    <location>
        <begin position="627"/>
        <end position="726"/>
    </location>
</feature>
<dbReference type="GO" id="GO:0098719">
    <property type="term" value="P:sodium ion import across plasma membrane"/>
    <property type="evidence" value="ECO:0007669"/>
    <property type="project" value="TreeGrafter"/>
</dbReference>
<dbReference type="GO" id="GO:0031901">
    <property type="term" value="C:early endosome membrane"/>
    <property type="evidence" value="ECO:0007669"/>
    <property type="project" value="UniProtKB-SubCell"/>
</dbReference>
<evidence type="ECO:0000256" key="21">
    <source>
        <dbReference type="SAM" id="SignalP"/>
    </source>
</evidence>
<evidence type="ECO:0000256" key="11">
    <source>
        <dbReference type="ARBA" id="ARBA00022989"/>
    </source>
</evidence>
<keyword evidence="10" id="KW-0967">Endosome</keyword>
<dbReference type="GO" id="GO:0015385">
    <property type="term" value="F:sodium:proton antiporter activity"/>
    <property type="evidence" value="ECO:0007669"/>
    <property type="project" value="InterPro"/>
</dbReference>
<keyword evidence="14 20" id="KW-0472">Membrane</keyword>
<keyword evidence="11 20" id="KW-1133">Transmembrane helix</keyword>
<evidence type="ECO:0000256" key="19">
    <source>
        <dbReference type="SAM" id="MobiDB-lite"/>
    </source>
</evidence>
<reference evidence="23" key="1">
    <citation type="submission" date="2025-08" db="UniProtKB">
        <authorList>
            <consortium name="Ensembl"/>
        </authorList>
    </citation>
    <scope>IDENTIFICATION</scope>
</reference>
<evidence type="ECO:0000256" key="18">
    <source>
        <dbReference type="RuleBase" id="RU003722"/>
    </source>
</evidence>
<comment type="similarity">
    <text evidence="18">Belongs to the monovalent cation:proton antiporter 1 (CPA1) transporter (TC 2.A.36) family.</text>
</comment>
<evidence type="ECO:0000256" key="2">
    <source>
        <dbReference type="ARBA" id="ARBA00004424"/>
    </source>
</evidence>
<reference evidence="23" key="2">
    <citation type="submission" date="2025-09" db="UniProtKB">
        <authorList>
            <consortium name="Ensembl"/>
        </authorList>
    </citation>
    <scope>IDENTIFICATION</scope>
</reference>
<feature type="transmembrane region" description="Helical" evidence="20">
    <location>
        <begin position="80"/>
        <end position="98"/>
    </location>
</feature>
<evidence type="ECO:0000256" key="8">
    <source>
        <dbReference type="ARBA" id="ARBA00022692"/>
    </source>
</evidence>
<feature type="region of interest" description="Disordered" evidence="19">
    <location>
        <begin position="39"/>
        <end position="60"/>
    </location>
</feature>
<dbReference type="InterPro" id="IPR018422">
    <property type="entry name" value="Cation/H_exchanger_CPA1"/>
</dbReference>
<dbReference type="PANTHER" id="PTHR10110:SF90">
    <property type="entry name" value="SODIUM_HYDROGEN EXCHANGER 3"/>
    <property type="match status" value="1"/>
</dbReference>
<keyword evidence="5 18" id="KW-0050">Antiport</keyword>
<dbReference type="GO" id="GO:0031526">
    <property type="term" value="C:brush border membrane"/>
    <property type="evidence" value="ECO:0007669"/>
    <property type="project" value="TreeGrafter"/>
</dbReference>
<feature type="transmembrane region" description="Helical" evidence="20">
    <location>
        <begin position="200"/>
        <end position="220"/>
    </location>
</feature>
<feature type="signal peptide" evidence="21">
    <location>
        <begin position="1"/>
        <end position="25"/>
    </location>
</feature>
<dbReference type="NCBIfam" id="TIGR00840">
    <property type="entry name" value="b_cpa1"/>
    <property type="match status" value="1"/>
</dbReference>
<dbReference type="AlphaFoldDB" id="A0A673M598"/>
<feature type="region of interest" description="Disordered" evidence="19">
    <location>
        <begin position="589"/>
        <end position="612"/>
    </location>
</feature>
<comment type="catalytic activity">
    <reaction evidence="17">
        <text>Na(+)(in) + H(+)(out) = Na(+)(out) + H(+)(in)</text>
        <dbReference type="Rhea" id="RHEA:29419"/>
        <dbReference type="ChEBI" id="CHEBI:15378"/>
        <dbReference type="ChEBI" id="CHEBI:29101"/>
    </reaction>
</comment>
<gene>
    <name evidence="23" type="primary">LOC107748744</name>
</gene>
<dbReference type="Gene3D" id="6.10.140.1330">
    <property type="match status" value="1"/>
</dbReference>
<keyword evidence="12" id="KW-0915">Sodium</keyword>
<feature type="transmembrane region" description="Helical" evidence="20">
    <location>
        <begin position="110"/>
        <end position="127"/>
    </location>
</feature>
<dbReference type="GO" id="GO:0015386">
    <property type="term" value="F:potassium:proton antiporter activity"/>
    <property type="evidence" value="ECO:0007669"/>
    <property type="project" value="TreeGrafter"/>
</dbReference>
<evidence type="ECO:0000256" key="9">
    <source>
        <dbReference type="ARBA" id="ARBA00022729"/>
    </source>
</evidence>
<feature type="region of interest" description="Disordered" evidence="19">
    <location>
        <begin position="740"/>
        <end position="765"/>
    </location>
</feature>
<organism evidence="23 24">
    <name type="scientific">Sinocyclocheilus rhinocerous</name>
    <dbReference type="NCBI Taxonomy" id="307959"/>
    <lineage>
        <taxon>Eukaryota</taxon>
        <taxon>Metazoa</taxon>
        <taxon>Chordata</taxon>
        <taxon>Craniata</taxon>
        <taxon>Vertebrata</taxon>
        <taxon>Euteleostomi</taxon>
        <taxon>Actinopterygii</taxon>
        <taxon>Neopterygii</taxon>
        <taxon>Teleostei</taxon>
        <taxon>Ostariophysi</taxon>
        <taxon>Cypriniformes</taxon>
        <taxon>Cyprinidae</taxon>
        <taxon>Cyprininae</taxon>
        <taxon>Sinocyclocheilus</taxon>
    </lineage>
</organism>
<keyword evidence="8 18" id="KW-0812">Transmembrane</keyword>
<dbReference type="Ensembl" id="ENSSRHT00000086646.1">
    <property type="protein sequence ID" value="ENSSRHP00000084368.1"/>
    <property type="gene ID" value="ENSSRHG00000041765.1"/>
</dbReference>
<evidence type="ECO:0000256" key="10">
    <source>
        <dbReference type="ARBA" id="ARBA00022753"/>
    </source>
</evidence>
<dbReference type="GO" id="GO:0051453">
    <property type="term" value="P:regulation of intracellular pH"/>
    <property type="evidence" value="ECO:0007669"/>
    <property type="project" value="TreeGrafter"/>
</dbReference>
<feature type="chain" id="PRO_5025417295" description="Sodium/hydrogen exchanger" evidence="21">
    <location>
        <begin position="26"/>
        <end position="765"/>
    </location>
</feature>
<keyword evidence="7" id="KW-0597">Phosphoprotein</keyword>
<feature type="transmembrane region" description="Helical" evidence="20">
    <location>
        <begin position="167"/>
        <end position="188"/>
    </location>
</feature>
<dbReference type="InterPro" id="IPR006153">
    <property type="entry name" value="Cation/H_exchanger_TM"/>
</dbReference>
<evidence type="ECO:0000256" key="17">
    <source>
        <dbReference type="ARBA" id="ARBA00047524"/>
    </source>
</evidence>
<evidence type="ECO:0000313" key="23">
    <source>
        <dbReference type="Ensembl" id="ENSSRHP00000084368.1"/>
    </source>
</evidence>
<evidence type="ECO:0000256" key="7">
    <source>
        <dbReference type="ARBA" id="ARBA00022553"/>
    </source>
</evidence>
<evidence type="ECO:0000256" key="6">
    <source>
        <dbReference type="ARBA" id="ARBA00022475"/>
    </source>
</evidence>
<evidence type="ECO:0000256" key="16">
    <source>
        <dbReference type="ARBA" id="ARBA00045831"/>
    </source>
</evidence>
<dbReference type="PRINTS" id="PR01084">
    <property type="entry name" value="NAHEXCHNGR"/>
</dbReference>
<accession>A0A673M598</accession>
<evidence type="ECO:0000256" key="14">
    <source>
        <dbReference type="ARBA" id="ARBA00023136"/>
    </source>
</evidence>
<evidence type="ECO:0000256" key="12">
    <source>
        <dbReference type="ARBA" id="ARBA00023053"/>
    </source>
</evidence>